<dbReference type="PANTHER" id="PTHR34351">
    <property type="entry name" value="SLR1927 PROTEIN-RELATED"/>
    <property type="match status" value="1"/>
</dbReference>
<reference evidence="2 3" key="1">
    <citation type="submission" date="2020-08" db="EMBL/GenBank/DDBJ databases">
        <title>Genomic Encyclopedia of Type Strains, Phase IV (KMG-IV): sequencing the most valuable type-strain genomes for metagenomic binning, comparative biology and taxonomic classification.</title>
        <authorList>
            <person name="Goeker M."/>
        </authorList>
    </citation>
    <scope>NUCLEOTIDE SEQUENCE [LARGE SCALE GENOMIC DNA]</scope>
    <source>
        <strain evidence="2 3">DSM 23240</strain>
    </source>
</reference>
<dbReference type="Proteomes" id="UP000571084">
    <property type="component" value="Unassembled WGS sequence"/>
</dbReference>
<evidence type="ECO:0000313" key="3">
    <source>
        <dbReference type="Proteomes" id="UP000571084"/>
    </source>
</evidence>
<sequence length="351" mass="39016">MTPMPTLYDKPHQKERRTRRRMPFRLTLSFKFPFKPRDSRPEIGEIFLDQRRVYILPTRAGCAFIGILLVLFIGAINYNLSLGFGLTFVLAACALIDMHLTFRNLAFLHLASGQNAPVFSGEEALFNLRLINRRKHPRYAIWLNFISGDLADLERPVDVAAASFSAVVLTATTSERGRMPAPRVRLQTRFPMGFLRAWCYWQPDGSVMVYPQPEDPGSAPPLPITALEGSTGQAHAGHEDFAGVRAYQPGDSLKHLAWRQIAKLSTADDPNLITKYFDDGAASDLTLDYAALPPGMDVEAKLSRLTRWVLEAEMLGLSYAFRIGDIDYVSAVGAAHQQACLQALALYEGGA</sequence>
<evidence type="ECO:0000256" key="1">
    <source>
        <dbReference type="SAM" id="Phobius"/>
    </source>
</evidence>
<evidence type="ECO:0000313" key="2">
    <source>
        <dbReference type="EMBL" id="MBB5200340.1"/>
    </source>
</evidence>
<keyword evidence="3" id="KW-1185">Reference proteome</keyword>
<protein>
    <submittedName>
        <fullName evidence="2">Uncharacterized protein (DUF58 family)</fullName>
    </submittedName>
</protein>
<accession>A0A840RV03</accession>
<feature type="transmembrane region" description="Helical" evidence="1">
    <location>
        <begin position="53"/>
        <end position="76"/>
    </location>
</feature>
<dbReference type="AlphaFoldDB" id="A0A840RV03"/>
<dbReference type="PANTHER" id="PTHR34351:SF1">
    <property type="entry name" value="SLR1927 PROTEIN"/>
    <property type="match status" value="1"/>
</dbReference>
<comment type="caution">
    <text evidence="2">The sequence shown here is derived from an EMBL/GenBank/DDBJ whole genome shotgun (WGS) entry which is preliminary data.</text>
</comment>
<keyword evidence="1" id="KW-0472">Membrane</keyword>
<keyword evidence="1" id="KW-1133">Transmembrane helix</keyword>
<feature type="transmembrane region" description="Helical" evidence="1">
    <location>
        <begin position="82"/>
        <end position="102"/>
    </location>
</feature>
<name>A0A840RV03_9BURK</name>
<proteinExistence type="predicted"/>
<dbReference type="EMBL" id="JACHHQ010000004">
    <property type="protein sequence ID" value="MBB5200340.1"/>
    <property type="molecule type" value="Genomic_DNA"/>
</dbReference>
<organism evidence="2 3">
    <name type="scientific">Glaciimonas immobilis</name>
    <dbReference type="NCBI Taxonomy" id="728004"/>
    <lineage>
        <taxon>Bacteria</taxon>
        <taxon>Pseudomonadati</taxon>
        <taxon>Pseudomonadota</taxon>
        <taxon>Betaproteobacteria</taxon>
        <taxon>Burkholderiales</taxon>
        <taxon>Oxalobacteraceae</taxon>
        <taxon>Glaciimonas</taxon>
    </lineage>
</organism>
<gene>
    <name evidence="2" type="ORF">HNR39_002175</name>
</gene>
<keyword evidence="1" id="KW-0812">Transmembrane</keyword>